<dbReference type="EMBL" id="SGWY01000001">
    <property type="protein sequence ID" value="RZS68396.1"/>
    <property type="molecule type" value="Genomic_DNA"/>
</dbReference>
<keyword evidence="2" id="KW-0489">Methyltransferase</keyword>
<dbReference type="OrthoDB" id="9782855at2"/>
<evidence type="ECO:0000256" key="4">
    <source>
        <dbReference type="ARBA" id="ARBA00022691"/>
    </source>
</evidence>
<keyword evidence="3" id="KW-0808">Transferase</keyword>
<dbReference type="SUPFAM" id="SSF53335">
    <property type="entry name" value="S-adenosyl-L-methionine-dependent methyltransferases"/>
    <property type="match status" value="1"/>
</dbReference>
<proteinExistence type="inferred from homology"/>
<dbReference type="CDD" id="cd02440">
    <property type="entry name" value="AdoMet_MTases"/>
    <property type="match status" value="1"/>
</dbReference>
<organism evidence="7 8">
    <name type="scientific">Agromyces ramosus</name>
    <dbReference type="NCBI Taxonomy" id="33879"/>
    <lineage>
        <taxon>Bacteria</taxon>
        <taxon>Bacillati</taxon>
        <taxon>Actinomycetota</taxon>
        <taxon>Actinomycetes</taxon>
        <taxon>Micrococcales</taxon>
        <taxon>Microbacteriaceae</taxon>
        <taxon>Agromyces</taxon>
    </lineage>
</organism>
<evidence type="ECO:0000256" key="5">
    <source>
        <dbReference type="ARBA" id="ARBA00023098"/>
    </source>
</evidence>
<feature type="compositionally biased region" description="Low complexity" evidence="6">
    <location>
        <begin position="21"/>
        <end position="31"/>
    </location>
</feature>
<dbReference type="InterPro" id="IPR029063">
    <property type="entry name" value="SAM-dependent_MTases_sf"/>
</dbReference>
<evidence type="ECO:0000313" key="8">
    <source>
        <dbReference type="Proteomes" id="UP000293289"/>
    </source>
</evidence>
<dbReference type="GO" id="GO:0008610">
    <property type="term" value="P:lipid biosynthetic process"/>
    <property type="evidence" value="ECO:0007669"/>
    <property type="project" value="InterPro"/>
</dbReference>
<protein>
    <submittedName>
        <fullName evidence="7">Cyclopropane-fatty-acyl-phospholipid synthase</fullName>
    </submittedName>
</protein>
<keyword evidence="8" id="KW-1185">Reference proteome</keyword>
<accession>A0A4Q7MJJ3</accession>
<keyword evidence="4" id="KW-0949">S-adenosyl-L-methionine</keyword>
<dbReference type="Pfam" id="PF02353">
    <property type="entry name" value="CMAS"/>
    <property type="match status" value="1"/>
</dbReference>
<evidence type="ECO:0000256" key="2">
    <source>
        <dbReference type="ARBA" id="ARBA00022603"/>
    </source>
</evidence>
<comment type="similarity">
    <text evidence="1">Belongs to the CFA/CMAS family.</text>
</comment>
<evidence type="ECO:0000313" key="7">
    <source>
        <dbReference type="EMBL" id="RZS68396.1"/>
    </source>
</evidence>
<comment type="caution">
    <text evidence="7">The sequence shown here is derived from an EMBL/GenBank/DDBJ whole genome shotgun (WGS) entry which is preliminary data.</text>
</comment>
<dbReference type="Gene3D" id="3.40.50.150">
    <property type="entry name" value="Vaccinia Virus protein VP39"/>
    <property type="match status" value="1"/>
</dbReference>
<sequence>MTSTTDDAAKTAEGPQAGQRPTASAGAATPSTEPPQPPGQDGKLTLAEILEMLAGGRLPLRFTAYDGSSAGPPDAPLGIELTSPRGTTYLATARGDLGLARAYIAGDLEIHGVHPGDPYELLKALADELVFRMPPPRAMARIVRSIGVEHLRPIAPPPQEVPPRWRRVAEGLRHSKARDAEAIHYHYDVSNTFYEWVLGPSMTYTCACYPRPDASLDEAQENKYRLVFEKLRLKPGDRLLDVGCGWGGMVRYAARRGVRALGVTLSQEQTTWAQRAIADEGLADLAEVRFGDYRDIREGGFDAVSSIGLLEHIGVRNYPSYFRFLQSRLRIGGLLLNHCITRPDNTSRPSTRGFIDRYVFPDGELTGSGRIITEAQDVGLEVLHEENLRPHYALTLRDWCANLVAHWDEAVAEVGLPTAKVWGLYMAGSRLAFETGGIQLHQVLAVRRDDRGAAVDLPLRPWWTP</sequence>
<dbReference type="PANTHER" id="PTHR43667">
    <property type="entry name" value="CYCLOPROPANE-FATTY-ACYL-PHOSPHOLIPID SYNTHASE"/>
    <property type="match status" value="1"/>
</dbReference>
<evidence type="ECO:0000256" key="3">
    <source>
        <dbReference type="ARBA" id="ARBA00022679"/>
    </source>
</evidence>
<gene>
    <name evidence="7" type="ORF">EV187_0825</name>
</gene>
<dbReference type="AlphaFoldDB" id="A0A4Q7MJJ3"/>
<dbReference type="RefSeq" id="WP_130351719.1">
    <property type="nucleotide sequence ID" value="NZ_SGWY01000001.1"/>
</dbReference>
<name>A0A4Q7MJJ3_9MICO</name>
<dbReference type="InterPro" id="IPR050723">
    <property type="entry name" value="CFA/CMAS"/>
</dbReference>
<dbReference type="Proteomes" id="UP000293289">
    <property type="component" value="Unassembled WGS sequence"/>
</dbReference>
<dbReference type="InterPro" id="IPR003333">
    <property type="entry name" value="CMAS"/>
</dbReference>
<keyword evidence="5" id="KW-0443">Lipid metabolism</keyword>
<evidence type="ECO:0000256" key="1">
    <source>
        <dbReference type="ARBA" id="ARBA00010815"/>
    </source>
</evidence>
<reference evidence="7 8" key="1">
    <citation type="submission" date="2019-02" db="EMBL/GenBank/DDBJ databases">
        <title>Genomic Encyclopedia of Type Strains, Phase IV (KMG-IV): sequencing the most valuable type-strain genomes for metagenomic binning, comparative biology and taxonomic classification.</title>
        <authorList>
            <person name="Goeker M."/>
        </authorList>
    </citation>
    <scope>NUCLEOTIDE SEQUENCE [LARGE SCALE GENOMIC DNA]</scope>
    <source>
        <strain evidence="7 8">DSM 43045</strain>
    </source>
</reference>
<dbReference type="GO" id="GO:0032259">
    <property type="term" value="P:methylation"/>
    <property type="evidence" value="ECO:0007669"/>
    <property type="project" value="UniProtKB-KW"/>
</dbReference>
<feature type="region of interest" description="Disordered" evidence="6">
    <location>
        <begin position="1"/>
        <end position="42"/>
    </location>
</feature>
<dbReference type="PANTHER" id="PTHR43667:SF1">
    <property type="entry name" value="CYCLOPROPANE-FATTY-ACYL-PHOSPHOLIPID SYNTHASE"/>
    <property type="match status" value="1"/>
</dbReference>
<dbReference type="GO" id="GO:0008168">
    <property type="term" value="F:methyltransferase activity"/>
    <property type="evidence" value="ECO:0007669"/>
    <property type="project" value="UniProtKB-KW"/>
</dbReference>
<evidence type="ECO:0000256" key="6">
    <source>
        <dbReference type="SAM" id="MobiDB-lite"/>
    </source>
</evidence>
<dbReference type="PIRSF" id="PIRSF003085">
    <property type="entry name" value="CMAS"/>
    <property type="match status" value="1"/>
</dbReference>